<gene>
    <name evidence="2" type="ORF">DSM106972_032070</name>
</gene>
<name>A0A433VIR2_9CYAN</name>
<evidence type="ECO:0000313" key="2">
    <source>
        <dbReference type="EMBL" id="RUT06001.1"/>
    </source>
</evidence>
<accession>A0A433VIR2</accession>
<dbReference type="InterPro" id="IPR002560">
    <property type="entry name" value="Transposase_DDE"/>
</dbReference>
<keyword evidence="3" id="KW-1185">Reference proteome</keyword>
<feature type="domain" description="Transposase IS204/IS1001/IS1096/IS1165 DDE" evidence="1">
    <location>
        <begin position="58"/>
        <end position="92"/>
    </location>
</feature>
<protein>
    <recommendedName>
        <fullName evidence="1">Transposase IS204/IS1001/IS1096/IS1165 DDE domain-containing protein</fullName>
    </recommendedName>
</protein>
<dbReference type="Proteomes" id="UP000271624">
    <property type="component" value="Unassembled WGS sequence"/>
</dbReference>
<evidence type="ECO:0000259" key="1">
    <source>
        <dbReference type="Pfam" id="PF01610"/>
    </source>
</evidence>
<proteinExistence type="predicted"/>
<reference evidence="2" key="1">
    <citation type="submission" date="2018-12" db="EMBL/GenBank/DDBJ databases">
        <authorList>
            <person name="Will S."/>
            <person name="Neumann-Schaal M."/>
            <person name="Henke P."/>
        </authorList>
    </citation>
    <scope>NUCLEOTIDE SEQUENCE</scope>
    <source>
        <strain evidence="2">PCC 7102</strain>
    </source>
</reference>
<dbReference type="EMBL" id="RSCL01000007">
    <property type="protein sequence ID" value="RUT06001.1"/>
    <property type="molecule type" value="Genomic_DNA"/>
</dbReference>
<dbReference type="Pfam" id="PF01610">
    <property type="entry name" value="DDE_Tnp_ISL3"/>
    <property type="match status" value="1"/>
</dbReference>
<evidence type="ECO:0000313" key="3">
    <source>
        <dbReference type="Proteomes" id="UP000271624"/>
    </source>
</evidence>
<organism evidence="2 3">
    <name type="scientific">Dulcicalothrix desertica PCC 7102</name>
    <dbReference type="NCBI Taxonomy" id="232991"/>
    <lineage>
        <taxon>Bacteria</taxon>
        <taxon>Bacillati</taxon>
        <taxon>Cyanobacteriota</taxon>
        <taxon>Cyanophyceae</taxon>
        <taxon>Nostocales</taxon>
        <taxon>Calotrichaceae</taxon>
        <taxon>Dulcicalothrix</taxon>
    </lineage>
</organism>
<comment type="caution">
    <text evidence="2">The sequence shown here is derived from an EMBL/GenBank/DDBJ whole genome shotgun (WGS) entry which is preliminary data.</text>
</comment>
<reference evidence="2" key="2">
    <citation type="journal article" date="2019" name="Genome Biol. Evol.">
        <title>Day and night: Metabolic profiles and evolutionary relationships of six axenic non-marine cyanobacteria.</title>
        <authorList>
            <person name="Will S.E."/>
            <person name="Henke P."/>
            <person name="Boedeker C."/>
            <person name="Huang S."/>
            <person name="Brinkmann H."/>
            <person name="Rohde M."/>
            <person name="Jarek M."/>
            <person name="Friedl T."/>
            <person name="Seufert S."/>
            <person name="Schumacher M."/>
            <person name="Overmann J."/>
            <person name="Neumann-Schaal M."/>
            <person name="Petersen J."/>
        </authorList>
    </citation>
    <scope>NUCLEOTIDE SEQUENCE [LARGE SCALE GENOMIC DNA]</scope>
    <source>
        <strain evidence="2">PCC 7102</strain>
    </source>
</reference>
<dbReference type="AlphaFoldDB" id="A0A433VIR2"/>
<sequence>MSTSNSISITKCAKNLLFFVKPFRVQVDTQRAESLGGKLKLISQSEEGCRVTVYFLAGYFDKKTTNGVVEGINNKLKLIKRSEFGFTNFRNF</sequence>